<dbReference type="Proteomes" id="UP000076532">
    <property type="component" value="Unassembled WGS sequence"/>
</dbReference>
<evidence type="ECO:0000256" key="1">
    <source>
        <dbReference type="SAM" id="MobiDB-lite"/>
    </source>
</evidence>
<evidence type="ECO:0000313" key="3">
    <source>
        <dbReference type="Proteomes" id="UP000076532"/>
    </source>
</evidence>
<keyword evidence="3" id="KW-1185">Reference proteome</keyword>
<accession>A0A166SMS1</accession>
<feature type="region of interest" description="Disordered" evidence="1">
    <location>
        <begin position="21"/>
        <end position="47"/>
    </location>
</feature>
<gene>
    <name evidence="2" type="ORF">FIBSPDRAFT_176677</name>
</gene>
<reference evidence="2 3" key="1">
    <citation type="journal article" date="2016" name="Mol. Biol. Evol.">
        <title>Comparative Genomics of Early-Diverging Mushroom-Forming Fungi Provides Insights into the Origins of Lignocellulose Decay Capabilities.</title>
        <authorList>
            <person name="Nagy L.G."/>
            <person name="Riley R."/>
            <person name="Tritt A."/>
            <person name="Adam C."/>
            <person name="Daum C."/>
            <person name="Floudas D."/>
            <person name="Sun H."/>
            <person name="Yadav J.S."/>
            <person name="Pangilinan J."/>
            <person name="Larsson K.H."/>
            <person name="Matsuura K."/>
            <person name="Barry K."/>
            <person name="Labutti K."/>
            <person name="Kuo R."/>
            <person name="Ohm R.A."/>
            <person name="Bhattacharya S.S."/>
            <person name="Shirouzu T."/>
            <person name="Yoshinaga Y."/>
            <person name="Martin F.M."/>
            <person name="Grigoriev I.V."/>
            <person name="Hibbett D.S."/>
        </authorList>
    </citation>
    <scope>NUCLEOTIDE SEQUENCE [LARGE SCALE GENOMIC DNA]</scope>
    <source>
        <strain evidence="2 3">CBS 109695</strain>
    </source>
</reference>
<dbReference type="AlphaFoldDB" id="A0A166SMS1"/>
<protein>
    <submittedName>
        <fullName evidence="2">Uncharacterized protein</fullName>
    </submittedName>
</protein>
<sequence>MTCRRCWWRVNTLVSFCAQQQRHPMPVPRWPDASSTSQREHKAPTSLSRCQGGVQKIHWLAGCRECAVWIGW</sequence>
<proteinExistence type="predicted"/>
<organism evidence="2 3">
    <name type="scientific">Athelia psychrophila</name>
    <dbReference type="NCBI Taxonomy" id="1759441"/>
    <lineage>
        <taxon>Eukaryota</taxon>
        <taxon>Fungi</taxon>
        <taxon>Dikarya</taxon>
        <taxon>Basidiomycota</taxon>
        <taxon>Agaricomycotina</taxon>
        <taxon>Agaricomycetes</taxon>
        <taxon>Agaricomycetidae</taxon>
        <taxon>Atheliales</taxon>
        <taxon>Atheliaceae</taxon>
        <taxon>Athelia</taxon>
    </lineage>
</organism>
<dbReference type="EMBL" id="KV417497">
    <property type="protein sequence ID" value="KZP29626.1"/>
    <property type="molecule type" value="Genomic_DNA"/>
</dbReference>
<evidence type="ECO:0000313" key="2">
    <source>
        <dbReference type="EMBL" id="KZP29626.1"/>
    </source>
</evidence>
<name>A0A166SMS1_9AGAM</name>